<comment type="caution">
    <text evidence="2">The sequence shown here is derived from an EMBL/GenBank/DDBJ whole genome shotgun (WGS) entry which is preliminary data.</text>
</comment>
<name>A0A840W3Z0_9ACTN</name>
<sequence>MTPSSSTPTEQVWPPAPEARPGVGPKPKAKQPKPGKMFGPRCLVPLLELESGQRVLFLNHDQALARGVQRRGAVPLSVVYTGPKAGRSAAGRIHLDSPHAPLPLEDASVDHIVLASVNAAWWRPERLAELARVAAPGACLLFGADSRARFPRRRAAQTPGSGRRLLAAAGFTRTQVYGVRHGFHDPRFLVPLDRAGARSWFLASLYPPQKNHHARMAALLARLPRTPLDQLFFPNVLFAAERERGL</sequence>
<dbReference type="GO" id="GO:0032259">
    <property type="term" value="P:methylation"/>
    <property type="evidence" value="ECO:0007669"/>
    <property type="project" value="UniProtKB-KW"/>
</dbReference>
<feature type="compositionally biased region" description="Polar residues" evidence="1">
    <location>
        <begin position="1"/>
        <end position="10"/>
    </location>
</feature>
<dbReference type="Proteomes" id="UP000579647">
    <property type="component" value="Unassembled WGS sequence"/>
</dbReference>
<dbReference type="AlphaFoldDB" id="A0A840W3Z0"/>
<proteinExistence type="predicted"/>
<reference evidence="2 3" key="1">
    <citation type="submission" date="2020-08" db="EMBL/GenBank/DDBJ databases">
        <title>Sequencing the genomes of 1000 actinobacteria strains.</title>
        <authorList>
            <person name="Klenk H.-P."/>
        </authorList>
    </citation>
    <scope>NUCLEOTIDE SEQUENCE [LARGE SCALE GENOMIC DNA]</scope>
    <source>
        <strain evidence="2 3">DSM 44598</strain>
    </source>
</reference>
<feature type="region of interest" description="Disordered" evidence="1">
    <location>
        <begin position="1"/>
        <end position="37"/>
    </location>
</feature>
<dbReference type="InterPro" id="IPR029063">
    <property type="entry name" value="SAM-dependent_MTases_sf"/>
</dbReference>
<dbReference type="EMBL" id="JACHDO010000001">
    <property type="protein sequence ID" value="MBB5490782.1"/>
    <property type="molecule type" value="Genomic_DNA"/>
</dbReference>
<dbReference type="SUPFAM" id="SSF53335">
    <property type="entry name" value="S-adenosyl-L-methionine-dependent methyltransferases"/>
    <property type="match status" value="1"/>
</dbReference>
<keyword evidence="2" id="KW-0489">Methyltransferase</keyword>
<evidence type="ECO:0000313" key="2">
    <source>
        <dbReference type="EMBL" id="MBB5490782.1"/>
    </source>
</evidence>
<organism evidence="2 3">
    <name type="scientific">Nocardiopsis metallicus</name>
    <dbReference type="NCBI Taxonomy" id="179819"/>
    <lineage>
        <taxon>Bacteria</taxon>
        <taxon>Bacillati</taxon>
        <taxon>Actinomycetota</taxon>
        <taxon>Actinomycetes</taxon>
        <taxon>Streptosporangiales</taxon>
        <taxon>Nocardiopsidaceae</taxon>
        <taxon>Nocardiopsis</taxon>
    </lineage>
</organism>
<gene>
    <name evidence="2" type="ORF">HNR07_001919</name>
</gene>
<dbReference type="Gene3D" id="3.40.50.150">
    <property type="entry name" value="Vaccinia Virus protein VP39"/>
    <property type="match status" value="1"/>
</dbReference>
<keyword evidence="2" id="KW-0808">Transferase</keyword>
<evidence type="ECO:0000256" key="1">
    <source>
        <dbReference type="SAM" id="MobiDB-lite"/>
    </source>
</evidence>
<dbReference type="GO" id="GO:0008168">
    <property type="term" value="F:methyltransferase activity"/>
    <property type="evidence" value="ECO:0007669"/>
    <property type="project" value="UniProtKB-KW"/>
</dbReference>
<dbReference type="RefSeq" id="WP_184364413.1">
    <property type="nucleotide sequence ID" value="NZ_BAAAKM010000086.1"/>
</dbReference>
<keyword evidence="3" id="KW-1185">Reference proteome</keyword>
<evidence type="ECO:0000313" key="3">
    <source>
        <dbReference type="Proteomes" id="UP000579647"/>
    </source>
</evidence>
<protein>
    <submittedName>
        <fullName evidence="2">SAM-dependent methyltransferase</fullName>
    </submittedName>
</protein>
<accession>A0A840W3Z0</accession>